<comment type="similarity">
    <text evidence="1">Belongs to the thioredoxin family. DsbA subfamily.</text>
</comment>
<organism evidence="7 8">
    <name type="scientific">Hylemonella gracilis</name>
    <dbReference type="NCBI Taxonomy" id="80880"/>
    <lineage>
        <taxon>Bacteria</taxon>
        <taxon>Pseudomonadati</taxon>
        <taxon>Pseudomonadota</taxon>
        <taxon>Betaproteobacteria</taxon>
        <taxon>Burkholderiales</taxon>
        <taxon>Comamonadaceae</taxon>
        <taxon>Hylemonella</taxon>
    </lineage>
</organism>
<keyword evidence="5" id="KW-0676">Redox-active center</keyword>
<gene>
    <name evidence="7" type="ORF">DW355_12520</name>
</gene>
<dbReference type="InterPro" id="IPR013766">
    <property type="entry name" value="Thioredoxin_domain"/>
</dbReference>
<dbReference type="RefSeq" id="WP_131280528.1">
    <property type="nucleotide sequence ID" value="NZ_CP031395.1"/>
</dbReference>
<evidence type="ECO:0000313" key="7">
    <source>
        <dbReference type="EMBL" id="QBK05454.1"/>
    </source>
</evidence>
<evidence type="ECO:0000259" key="6">
    <source>
        <dbReference type="PROSITE" id="PS51352"/>
    </source>
</evidence>
<keyword evidence="3" id="KW-0560">Oxidoreductase</keyword>
<dbReference type="Gene3D" id="3.40.30.10">
    <property type="entry name" value="Glutaredoxin"/>
    <property type="match status" value="1"/>
</dbReference>
<evidence type="ECO:0000256" key="2">
    <source>
        <dbReference type="ARBA" id="ARBA00022729"/>
    </source>
</evidence>
<proteinExistence type="inferred from homology"/>
<dbReference type="KEGG" id="hgr:DW355_12520"/>
<dbReference type="Proteomes" id="UP000292939">
    <property type="component" value="Chromosome"/>
</dbReference>
<dbReference type="AlphaFoldDB" id="A0A4P6ULL9"/>
<dbReference type="PANTHER" id="PTHR13887">
    <property type="entry name" value="GLUTATHIONE S-TRANSFERASE KAPPA"/>
    <property type="match status" value="1"/>
</dbReference>
<evidence type="ECO:0000256" key="3">
    <source>
        <dbReference type="ARBA" id="ARBA00023002"/>
    </source>
</evidence>
<evidence type="ECO:0000313" key="8">
    <source>
        <dbReference type="Proteomes" id="UP000292939"/>
    </source>
</evidence>
<evidence type="ECO:0000256" key="4">
    <source>
        <dbReference type="ARBA" id="ARBA00023157"/>
    </source>
</evidence>
<reference evidence="7 8" key="1">
    <citation type="submission" date="2018-07" db="EMBL/GenBank/DDBJ databases">
        <title>Exploring interactions and the metabolic potential of the ultra-small soil bacteria Hylemonella gracilis.</title>
        <authorList>
            <person name="Tyc O."/>
            <person name="Kulkarni P."/>
            <person name="Gawehns F."/>
            <person name="Hundscheid M."/>
            <person name="Zweers H."/>
            <person name="Garbeva P."/>
        </authorList>
    </citation>
    <scope>NUCLEOTIDE SEQUENCE [LARGE SCALE GENOMIC DNA]</scope>
    <source>
        <strain evidence="7 8">NS1</strain>
    </source>
</reference>
<dbReference type="OrthoDB" id="9780340at2"/>
<sequence>MTLPKPNLRILAVLALLITVAAAFVLGVIAYQRHEQLAQIQQASAHAERLVRMHSPVAGPQDAPVTLVEFFDPACETCRAFYPILKDLMRAYPADLRLVIRYAPFHPGSDPVVRLLEAAKLQGKYWEVLEMVLAAQPLWADHGQPDLGKAYAAVAQTGLDMDRALADAASPGIESVLRQDIKDLNALGVNKTPTFFVNGRPLPRFGEEQLRSLVAEEIARSKR</sequence>
<keyword evidence="2" id="KW-0732">Signal</keyword>
<evidence type="ECO:0000256" key="1">
    <source>
        <dbReference type="ARBA" id="ARBA00005791"/>
    </source>
</evidence>
<dbReference type="PROSITE" id="PS51352">
    <property type="entry name" value="THIOREDOXIN_2"/>
    <property type="match status" value="1"/>
</dbReference>
<keyword evidence="4" id="KW-1015">Disulfide bond</keyword>
<name>A0A4P6ULL9_9BURK</name>
<protein>
    <submittedName>
        <fullName evidence="7">Disulfide bond formation protein DsbA</fullName>
    </submittedName>
</protein>
<accession>A0A4P6ULL9</accession>
<dbReference type="SUPFAM" id="SSF52833">
    <property type="entry name" value="Thioredoxin-like"/>
    <property type="match status" value="1"/>
</dbReference>
<dbReference type="GO" id="GO:0016491">
    <property type="term" value="F:oxidoreductase activity"/>
    <property type="evidence" value="ECO:0007669"/>
    <property type="project" value="UniProtKB-KW"/>
</dbReference>
<dbReference type="InterPro" id="IPR012336">
    <property type="entry name" value="Thioredoxin-like_fold"/>
</dbReference>
<dbReference type="InterPro" id="IPR036249">
    <property type="entry name" value="Thioredoxin-like_sf"/>
</dbReference>
<dbReference type="EMBL" id="CP031395">
    <property type="protein sequence ID" value="QBK05454.1"/>
    <property type="molecule type" value="Genomic_DNA"/>
</dbReference>
<dbReference type="PANTHER" id="PTHR13887:SF14">
    <property type="entry name" value="DISULFIDE BOND FORMATION PROTEIN D"/>
    <property type="match status" value="1"/>
</dbReference>
<feature type="domain" description="Thioredoxin" evidence="6">
    <location>
        <begin position="15"/>
        <end position="219"/>
    </location>
</feature>
<dbReference type="Pfam" id="PF13462">
    <property type="entry name" value="Thioredoxin_4"/>
    <property type="match status" value="1"/>
</dbReference>
<evidence type="ECO:0000256" key="5">
    <source>
        <dbReference type="ARBA" id="ARBA00023284"/>
    </source>
</evidence>